<keyword evidence="3" id="KW-0804">Transcription</keyword>
<dbReference type="Proteomes" id="UP000199647">
    <property type="component" value="Unassembled WGS sequence"/>
</dbReference>
<dbReference type="PRINTS" id="PR00035">
    <property type="entry name" value="HTHGNTR"/>
</dbReference>
<dbReference type="InterPro" id="IPR008920">
    <property type="entry name" value="TF_FadR/GntR_C"/>
</dbReference>
<dbReference type="InterPro" id="IPR036390">
    <property type="entry name" value="WH_DNA-bd_sf"/>
</dbReference>
<dbReference type="Gene3D" id="1.20.120.530">
    <property type="entry name" value="GntR ligand-binding domain-like"/>
    <property type="match status" value="1"/>
</dbReference>
<dbReference type="PROSITE" id="PS50949">
    <property type="entry name" value="HTH_GNTR"/>
    <property type="match status" value="1"/>
</dbReference>
<dbReference type="InterPro" id="IPR011711">
    <property type="entry name" value="GntR_C"/>
</dbReference>
<evidence type="ECO:0000256" key="2">
    <source>
        <dbReference type="ARBA" id="ARBA00023125"/>
    </source>
</evidence>
<dbReference type="SUPFAM" id="SSF46785">
    <property type="entry name" value="Winged helix' DNA-binding domain"/>
    <property type="match status" value="1"/>
</dbReference>
<evidence type="ECO:0000256" key="3">
    <source>
        <dbReference type="ARBA" id="ARBA00023163"/>
    </source>
</evidence>
<dbReference type="GO" id="GO:0003700">
    <property type="term" value="F:DNA-binding transcription factor activity"/>
    <property type="evidence" value="ECO:0007669"/>
    <property type="project" value="InterPro"/>
</dbReference>
<dbReference type="Gene3D" id="1.10.10.10">
    <property type="entry name" value="Winged helix-like DNA-binding domain superfamily/Winged helix DNA-binding domain"/>
    <property type="match status" value="1"/>
</dbReference>
<protein>
    <submittedName>
        <fullName evidence="5">DNA-binding transcriptional regulator, GntR family</fullName>
    </submittedName>
</protein>
<dbReference type="PANTHER" id="PTHR43537:SF45">
    <property type="entry name" value="GNTR FAMILY REGULATORY PROTEIN"/>
    <property type="match status" value="1"/>
</dbReference>
<dbReference type="AlphaFoldDB" id="A0A1H9B359"/>
<organism evidence="5 6">
    <name type="scientific">Faunimonas pinastri</name>
    <dbReference type="NCBI Taxonomy" id="1855383"/>
    <lineage>
        <taxon>Bacteria</taxon>
        <taxon>Pseudomonadati</taxon>
        <taxon>Pseudomonadota</taxon>
        <taxon>Alphaproteobacteria</taxon>
        <taxon>Hyphomicrobiales</taxon>
        <taxon>Afifellaceae</taxon>
        <taxon>Faunimonas</taxon>
    </lineage>
</organism>
<dbReference type="EMBL" id="FOFG01000001">
    <property type="protein sequence ID" value="SEP83466.1"/>
    <property type="molecule type" value="Genomic_DNA"/>
</dbReference>
<sequence>MQRASLDLPIDLKLPITGQVHAWLRDAILTMRLQPKEALSEKELSLRIGVSRTPVREALIRLADEGLVDIFPQRGTFVSPIRLAEVMEARFLREALETAIAARLAEEPETASVRVLQGFLAQQAEAIVAGDAARFMVLDEAFHRAISDSVSMPRAWKVIQSVKGQLDRVRYLSLPSPDHLHILIEQHTDIVDAIRLGDPTLAGQAMKVHLEEVFKTIQVLLREKPELFS</sequence>
<dbReference type="Pfam" id="PF00392">
    <property type="entry name" value="GntR"/>
    <property type="match status" value="1"/>
</dbReference>
<dbReference type="SMART" id="SM00345">
    <property type="entry name" value="HTH_GNTR"/>
    <property type="match status" value="1"/>
</dbReference>
<dbReference type="Pfam" id="PF07729">
    <property type="entry name" value="FCD"/>
    <property type="match status" value="1"/>
</dbReference>
<evidence type="ECO:0000313" key="6">
    <source>
        <dbReference type="Proteomes" id="UP000199647"/>
    </source>
</evidence>
<keyword evidence="6" id="KW-1185">Reference proteome</keyword>
<dbReference type="STRING" id="1855383.SAMN05216548_101599"/>
<evidence type="ECO:0000313" key="5">
    <source>
        <dbReference type="EMBL" id="SEP83466.1"/>
    </source>
</evidence>
<gene>
    <name evidence="5" type="ORF">SAMN05216548_101599</name>
</gene>
<keyword evidence="1" id="KW-0805">Transcription regulation</keyword>
<keyword evidence="2 5" id="KW-0238">DNA-binding</keyword>
<dbReference type="RefSeq" id="WP_238858122.1">
    <property type="nucleotide sequence ID" value="NZ_FOFG01000001.1"/>
</dbReference>
<dbReference type="SUPFAM" id="SSF48008">
    <property type="entry name" value="GntR ligand-binding domain-like"/>
    <property type="match status" value="1"/>
</dbReference>
<dbReference type="GO" id="GO:0003677">
    <property type="term" value="F:DNA binding"/>
    <property type="evidence" value="ECO:0007669"/>
    <property type="project" value="UniProtKB-KW"/>
</dbReference>
<feature type="domain" description="HTH gntR-type" evidence="4">
    <location>
        <begin position="14"/>
        <end position="81"/>
    </location>
</feature>
<dbReference type="InterPro" id="IPR036388">
    <property type="entry name" value="WH-like_DNA-bd_sf"/>
</dbReference>
<dbReference type="PANTHER" id="PTHR43537">
    <property type="entry name" value="TRANSCRIPTIONAL REGULATOR, GNTR FAMILY"/>
    <property type="match status" value="1"/>
</dbReference>
<evidence type="ECO:0000256" key="1">
    <source>
        <dbReference type="ARBA" id="ARBA00023015"/>
    </source>
</evidence>
<reference evidence="5 6" key="1">
    <citation type="submission" date="2016-10" db="EMBL/GenBank/DDBJ databases">
        <authorList>
            <person name="de Groot N.N."/>
        </authorList>
    </citation>
    <scope>NUCLEOTIDE SEQUENCE [LARGE SCALE GENOMIC DNA]</scope>
    <source>
        <strain evidence="5 6">A52C2</strain>
    </source>
</reference>
<dbReference type="InterPro" id="IPR000524">
    <property type="entry name" value="Tscrpt_reg_HTH_GntR"/>
</dbReference>
<accession>A0A1H9B359</accession>
<evidence type="ECO:0000259" key="4">
    <source>
        <dbReference type="PROSITE" id="PS50949"/>
    </source>
</evidence>
<dbReference type="CDD" id="cd07377">
    <property type="entry name" value="WHTH_GntR"/>
    <property type="match status" value="1"/>
</dbReference>
<proteinExistence type="predicted"/>
<name>A0A1H9B359_9HYPH</name>
<dbReference type="SMART" id="SM00895">
    <property type="entry name" value="FCD"/>
    <property type="match status" value="1"/>
</dbReference>